<dbReference type="InterPro" id="IPR021923">
    <property type="entry name" value="DUF3536"/>
</dbReference>
<gene>
    <name evidence="4" type="ORF">ENO47_02230</name>
</gene>
<evidence type="ECO:0000256" key="2">
    <source>
        <dbReference type="ARBA" id="ARBA00023277"/>
    </source>
</evidence>
<dbReference type="Pfam" id="PF03065">
    <property type="entry name" value="Glyco_hydro_57"/>
    <property type="match status" value="1"/>
</dbReference>
<dbReference type="PANTHER" id="PTHR36306">
    <property type="entry name" value="ALPHA-AMYLASE-RELATED-RELATED"/>
    <property type="match status" value="1"/>
</dbReference>
<accession>A0A7C2V2Z0</accession>
<dbReference type="Pfam" id="PF12055">
    <property type="entry name" value="DUF3536"/>
    <property type="match status" value="1"/>
</dbReference>
<dbReference type="Gene3D" id="3.20.110.20">
    <property type="match status" value="1"/>
</dbReference>
<feature type="domain" description="Glycoside hydrolase family 57 N-terminal" evidence="3">
    <location>
        <begin position="9"/>
        <end position="264"/>
    </location>
</feature>
<dbReference type="AlphaFoldDB" id="A0A7C2V2Z0"/>
<evidence type="ECO:0000256" key="1">
    <source>
        <dbReference type="ARBA" id="ARBA00006821"/>
    </source>
</evidence>
<comment type="caution">
    <text evidence="4">The sequence shown here is derived from an EMBL/GenBank/DDBJ whole genome shotgun (WGS) entry which is preliminary data.</text>
</comment>
<evidence type="ECO:0000313" key="4">
    <source>
        <dbReference type="EMBL" id="HEW45478.1"/>
    </source>
</evidence>
<organism evidence="4">
    <name type="scientific">Hydrogenobacter sp</name>
    <dbReference type="NCBI Taxonomy" id="2152829"/>
    <lineage>
        <taxon>Bacteria</taxon>
        <taxon>Pseudomonadati</taxon>
        <taxon>Aquificota</taxon>
        <taxon>Aquificia</taxon>
        <taxon>Aquificales</taxon>
        <taxon>Aquificaceae</taxon>
        <taxon>Hydrogenobacter</taxon>
    </lineage>
</organism>
<evidence type="ECO:0000259" key="3">
    <source>
        <dbReference type="Pfam" id="PF03065"/>
    </source>
</evidence>
<dbReference type="GO" id="GO:0005975">
    <property type="term" value="P:carbohydrate metabolic process"/>
    <property type="evidence" value="ECO:0007669"/>
    <property type="project" value="InterPro"/>
</dbReference>
<sequence>MNFFCVHCHFHQPPRENPYLGLVPIEPSAMPFDNWNERIFRESYLPNMYAHHTRNGKILKVVNNYQGISFNFTYSLLSWLLKEKPWFVEKIRRASHNAIASGFNHTILPLDPEEDREVQIVWGIRAFEKVFGRRPKGFWLPELAVDKRTLSLLVKHGIKYTILAPHQVKTKGNYLRHHLPEGHIDIFVYDGELSHDIAFGELISHMDEVIRKTKDRKGLTLLAVDGETFGHHKKFGEMGLAYLLENHPNISTLEKVHESLHPEAETDINEYTSWSCAHGVERWRSDCGCSTGGEPGWHQKWRKPLREALESLRSKVKERLFDVLSQYTLDPKEALFDFVDVLMGGSKEEYFKRHLKGHVSPEERRNIFRLLYAYKYVSYAFSSDGWFFADISGIEAVKNLLFAKMAIDLLGDKSVEKAFLDILSDAPSNVQIYGNGFGVWQKLVLPQVVSERDLIRSIVILELSDLIPQEGRLGKFYYKVEGFEPWRVFLKDEETEEEFYEEEDLKDFSTDRIPQPLLGWLLKGWAMEYFKEDVEFEESYEHLFENLILYARGSPFECDDLLKSRVKDYLKLRLYLLLKEVAPLEEVEELLKKAEGLGINLGDERLKFWLEEYISRKVSLGLSEEEAKRLASLVKEYNRSVGRVELMVNLWELQNWAWENRDRVSLETLKLLDFYV</sequence>
<proteinExistence type="inferred from homology"/>
<dbReference type="SUPFAM" id="SSF88713">
    <property type="entry name" value="Glycoside hydrolase/deacetylase"/>
    <property type="match status" value="1"/>
</dbReference>
<dbReference type="InterPro" id="IPR052046">
    <property type="entry name" value="GH57_Enzymes"/>
</dbReference>
<comment type="similarity">
    <text evidence="1">Belongs to the glycosyl hydrolase 57 family.</text>
</comment>
<dbReference type="EMBL" id="DSFP01000027">
    <property type="protein sequence ID" value="HEW45478.1"/>
    <property type="molecule type" value="Genomic_DNA"/>
</dbReference>
<dbReference type="PANTHER" id="PTHR36306:SF3">
    <property type="entry name" value="GLYCOSIDE HYDROLASE FAMILY 57"/>
    <property type="match status" value="1"/>
</dbReference>
<dbReference type="GO" id="GO:0003824">
    <property type="term" value="F:catalytic activity"/>
    <property type="evidence" value="ECO:0007669"/>
    <property type="project" value="InterPro"/>
</dbReference>
<keyword evidence="2" id="KW-0119">Carbohydrate metabolism</keyword>
<reference evidence="4" key="1">
    <citation type="journal article" date="2020" name="mSystems">
        <title>Genome- and Community-Level Interaction Insights into Carbon Utilization and Element Cycling Functions of Hydrothermarchaeota in Hydrothermal Sediment.</title>
        <authorList>
            <person name="Zhou Z."/>
            <person name="Liu Y."/>
            <person name="Xu W."/>
            <person name="Pan J."/>
            <person name="Luo Z.H."/>
            <person name="Li M."/>
        </authorList>
    </citation>
    <scope>NUCLEOTIDE SEQUENCE [LARGE SCALE GENOMIC DNA]</scope>
    <source>
        <strain evidence="4">SpSt-132</strain>
    </source>
</reference>
<dbReference type="InterPro" id="IPR004300">
    <property type="entry name" value="Glyco_hydro_57_N"/>
</dbReference>
<dbReference type="InterPro" id="IPR011330">
    <property type="entry name" value="Glyco_hydro/deAcase_b/a-brl"/>
</dbReference>
<protein>
    <submittedName>
        <fullName evidence="4">DUF3536 domain-containing protein</fullName>
    </submittedName>
</protein>
<name>A0A7C2V2Z0_9AQUI</name>